<dbReference type="Gene3D" id="3.90.550.10">
    <property type="entry name" value="Spore Coat Polysaccharide Biosynthesis Protein SpsA, Chain A"/>
    <property type="match status" value="1"/>
</dbReference>
<evidence type="ECO:0000256" key="15">
    <source>
        <dbReference type="ARBA" id="ARBA00023211"/>
    </source>
</evidence>
<proteinExistence type="inferred from homology"/>
<evidence type="ECO:0000256" key="7">
    <source>
        <dbReference type="ARBA" id="ARBA00022692"/>
    </source>
</evidence>
<dbReference type="SUPFAM" id="SSF50370">
    <property type="entry name" value="Ricin B-like lectins"/>
    <property type="match status" value="1"/>
</dbReference>
<evidence type="ECO:0000256" key="9">
    <source>
        <dbReference type="ARBA" id="ARBA00022734"/>
    </source>
</evidence>
<dbReference type="GO" id="GO:0046872">
    <property type="term" value="F:metal ion binding"/>
    <property type="evidence" value="ECO:0007669"/>
    <property type="project" value="UniProtKB-KW"/>
</dbReference>
<keyword evidence="13" id="KW-0472">Membrane</keyword>
<dbReference type="InterPro" id="IPR000772">
    <property type="entry name" value="Ricin_B_lectin"/>
</dbReference>
<dbReference type="InterPro" id="IPR029044">
    <property type="entry name" value="Nucleotide-diphossugar_trans"/>
</dbReference>
<dbReference type="Pfam" id="PF00535">
    <property type="entry name" value="Glycos_transf_2"/>
    <property type="match status" value="1"/>
</dbReference>
<dbReference type="InterPro" id="IPR045885">
    <property type="entry name" value="GalNAc-T"/>
</dbReference>
<dbReference type="PANTHER" id="PTHR11675:SF131">
    <property type="entry name" value="POLYPEPTIDE N-ACETYLGALACTOSAMINYLTRANSFERASE 9-RELATED"/>
    <property type="match status" value="1"/>
</dbReference>
<dbReference type="Pfam" id="PF00652">
    <property type="entry name" value="Ricin_B_lectin"/>
    <property type="match status" value="1"/>
</dbReference>
<dbReference type="UniPathway" id="UPA00378"/>
<evidence type="ECO:0000256" key="13">
    <source>
        <dbReference type="ARBA" id="ARBA00023136"/>
    </source>
</evidence>
<dbReference type="PANTHER" id="PTHR11675">
    <property type="entry name" value="N-ACETYLGALACTOSAMINYLTRANSFERASE"/>
    <property type="match status" value="1"/>
</dbReference>
<evidence type="ECO:0000256" key="4">
    <source>
        <dbReference type="ARBA" id="ARBA00005680"/>
    </source>
</evidence>
<evidence type="ECO:0000256" key="8">
    <source>
        <dbReference type="ARBA" id="ARBA00022723"/>
    </source>
</evidence>
<keyword evidence="14 16" id="KW-1015">Disulfide bond</keyword>
<keyword evidence="8" id="KW-0479">Metal-binding</keyword>
<dbReference type="CDD" id="cd23462">
    <property type="entry name" value="beta-trefoil_Ricin_Pgant9-like"/>
    <property type="match status" value="1"/>
</dbReference>
<dbReference type="GO" id="GO:0030246">
    <property type="term" value="F:carbohydrate binding"/>
    <property type="evidence" value="ECO:0007669"/>
    <property type="project" value="UniProtKB-KW"/>
</dbReference>
<evidence type="ECO:0000256" key="2">
    <source>
        <dbReference type="ARBA" id="ARBA00004323"/>
    </source>
</evidence>
<feature type="domain" description="Ricin B lectin" evidence="17">
    <location>
        <begin position="358"/>
        <end position="480"/>
    </location>
</feature>
<dbReference type="PROSITE" id="PS50231">
    <property type="entry name" value="RICIN_B_LECTIN"/>
    <property type="match status" value="1"/>
</dbReference>
<dbReference type="Gene3D" id="2.80.10.50">
    <property type="match status" value="1"/>
</dbReference>
<evidence type="ECO:0000256" key="14">
    <source>
        <dbReference type="ARBA" id="ARBA00023157"/>
    </source>
</evidence>
<keyword evidence="15 16" id="KW-0464">Manganese</keyword>
<comment type="pathway">
    <text evidence="3 16">Protein modification; protein glycosylation.</text>
</comment>
<name>A0A8D8Z432_9HEMI</name>
<reference evidence="18" key="1">
    <citation type="submission" date="2021-05" db="EMBL/GenBank/DDBJ databases">
        <authorList>
            <person name="Alioto T."/>
            <person name="Alioto T."/>
            <person name="Gomez Garrido J."/>
        </authorList>
    </citation>
    <scope>NUCLEOTIDE SEQUENCE</scope>
</reference>
<dbReference type="GO" id="GO:0000139">
    <property type="term" value="C:Golgi membrane"/>
    <property type="evidence" value="ECO:0007669"/>
    <property type="project" value="UniProtKB-SubCell"/>
</dbReference>
<keyword evidence="9 16" id="KW-0430">Lectin</keyword>
<sequence>MVRDGWETNAFNQYASDLISVKRKLPDPRDEWCKVPGRYLKNLPETSVIICFHNEAWSTLLRTVHSVIDRSPAHLLKEILLVDDYSDMSHLKEQLGEYMERYSKVKIIRSSKRKGLIKARIMGAWFAVGPVLTFLDSHCECTQGWLEPLMDRIGRDRSTVVCPVIDILDDSSLEYRFQKSNMMFVGGFNWKLTFIWYPIPEREIKRRNNPAEPIRTPTMAGGLFSIDKEFFERLGTYDRGFGIWGAENLELSFKTWMCGGTLEIVPCSHVGHIFRKHSPHFPYNGMTGVNILKRNSVRLAEVWMDEYKIYYYDRIGHDLGNFGDVKLRKNLRKNLNCKSFKWYLDNIFPELFIPGDAVTSGAISNDWSGLCIDSACCKSTDWRKPVGLYPCHKQGGNQFWMISKQGEIRRDEPCLDFTGGEIILYPCHGRKGDQYFEFDYKNKRIKIGVRNQCLAISKDKKRLTVNECNANDATQNWEIQSLEDKRVATHR</sequence>
<dbReference type="SUPFAM" id="SSF53448">
    <property type="entry name" value="Nucleotide-diphospho-sugar transferases"/>
    <property type="match status" value="1"/>
</dbReference>
<organism evidence="18">
    <name type="scientific">Cacopsylla melanoneura</name>
    <dbReference type="NCBI Taxonomy" id="428564"/>
    <lineage>
        <taxon>Eukaryota</taxon>
        <taxon>Metazoa</taxon>
        <taxon>Ecdysozoa</taxon>
        <taxon>Arthropoda</taxon>
        <taxon>Hexapoda</taxon>
        <taxon>Insecta</taxon>
        <taxon>Pterygota</taxon>
        <taxon>Neoptera</taxon>
        <taxon>Paraneoptera</taxon>
        <taxon>Hemiptera</taxon>
        <taxon>Sternorrhyncha</taxon>
        <taxon>Psylloidea</taxon>
        <taxon>Psyllidae</taxon>
        <taxon>Psyllinae</taxon>
        <taxon>Cacopsylla</taxon>
    </lineage>
</organism>
<dbReference type="GO" id="GO:0006493">
    <property type="term" value="P:protein O-linked glycosylation"/>
    <property type="evidence" value="ECO:0007669"/>
    <property type="project" value="TreeGrafter"/>
</dbReference>
<comment type="similarity">
    <text evidence="4 16">Belongs to the glycosyltransferase 2 family. GalNAc-T subfamily.</text>
</comment>
<evidence type="ECO:0000256" key="1">
    <source>
        <dbReference type="ARBA" id="ARBA00001936"/>
    </source>
</evidence>
<dbReference type="InterPro" id="IPR001173">
    <property type="entry name" value="Glyco_trans_2-like"/>
</dbReference>
<evidence type="ECO:0000256" key="12">
    <source>
        <dbReference type="ARBA" id="ARBA00023034"/>
    </source>
</evidence>
<evidence type="ECO:0000256" key="6">
    <source>
        <dbReference type="ARBA" id="ARBA00022679"/>
    </source>
</evidence>
<dbReference type="AlphaFoldDB" id="A0A8D8Z432"/>
<comment type="subcellular location">
    <subcellularLocation>
        <location evidence="2 16">Golgi apparatus membrane</location>
        <topology evidence="2 16">Single-pass type II membrane protein</topology>
    </subcellularLocation>
</comment>
<keyword evidence="11" id="KW-1133">Transmembrane helix</keyword>
<keyword evidence="7" id="KW-0812">Transmembrane</keyword>
<dbReference type="CDD" id="cd02510">
    <property type="entry name" value="pp-GalNAc-T"/>
    <property type="match status" value="1"/>
</dbReference>
<comment type="cofactor">
    <cofactor evidence="1 16">
        <name>Mn(2+)</name>
        <dbReference type="ChEBI" id="CHEBI:29035"/>
    </cofactor>
</comment>
<keyword evidence="12 16" id="KW-0333">Golgi apparatus</keyword>
<evidence type="ECO:0000256" key="10">
    <source>
        <dbReference type="ARBA" id="ARBA00022968"/>
    </source>
</evidence>
<keyword evidence="10" id="KW-0735">Signal-anchor</keyword>
<protein>
    <recommendedName>
        <fullName evidence="16">Polypeptide N-acetylgalactosaminyltransferase</fullName>
        <ecNumber evidence="16">2.4.1.-</ecNumber>
    </recommendedName>
    <alternativeName>
        <fullName evidence="16">Protein-UDP acetylgalactosaminyltransferase</fullName>
    </alternativeName>
</protein>
<evidence type="ECO:0000256" key="3">
    <source>
        <dbReference type="ARBA" id="ARBA00004922"/>
    </source>
</evidence>
<evidence type="ECO:0000256" key="5">
    <source>
        <dbReference type="ARBA" id="ARBA00022676"/>
    </source>
</evidence>
<evidence type="ECO:0000313" key="18">
    <source>
        <dbReference type="EMBL" id="CAG6740049.1"/>
    </source>
</evidence>
<keyword evidence="5 16" id="KW-0328">Glycosyltransferase</keyword>
<dbReference type="SMART" id="SM00458">
    <property type="entry name" value="RICIN"/>
    <property type="match status" value="1"/>
</dbReference>
<evidence type="ECO:0000256" key="11">
    <source>
        <dbReference type="ARBA" id="ARBA00022989"/>
    </source>
</evidence>
<dbReference type="FunFam" id="3.90.550.10:FF:000021">
    <property type="entry name" value="Polypeptide N-acetylgalactosaminyltransferase"/>
    <property type="match status" value="1"/>
</dbReference>
<dbReference type="EMBL" id="HBUF01416910">
    <property type="protein sequence ID" value="CAG6740048.1"/>
    <property type="molecule type" value="Transcribed_RNA"/>
</dbReference>
<dbReference type="GO" id="GO:0004653">
    <property type="term" value="F:polypeptide N-acetylgalactosaminyltransferase activity"/>
    <property type="evidence" value="ECO:0007669"/>
    <property type="project" value="UniProtKB-ARBA"/>
</dbReference>
<keyword evidence="6 16" id="KW-0808">Transferase</keyword>
<accession>A0A8D8Z432</accession>
<dbReference type="EMBL" id="HBUF01416911">
    <property type="protein sequence ID" value="CAG6740049.1"/>
    <property type="molecule type" value="Transcribed_RNA"/>
</dbReference>
<dbReference type="EC" id="2.4.1.-" evidence="16"/>
<dbReference type="InterPro" id="IPR035992">
    <property type="entry name" value="Ricin_B-like_lectins"/>
</dbReference>
<evidence type="ECO:0000256" key="16">
    <source>
        <dbReference type="RuleBase" id="RU361242"/>
    </source>
</evidence>
<evidence type="ECO:0000259" key="17">
    <source>
        <dbReference type="SMART" id="SM00458"/>
    </source>
</evidence>